<name>A0ABX0SJP2_9ACTN</name>
<dbReference type="RefSeq" id="WP_167166801.1">
    <property type="nucleotide sequence ID" value="NZ_BAAAOO010000008.1"/>
</dbReference>
<dbReference type="Gene3D" id="3.40.50.2300">
    <property type="match status" value="2"/>
</dbReference>
<comment type="caution">
    <text evidence="5">The sequence shown here is derived from an EMBL/GenBank/DDBJ whole genome shotgun (WGS) entry which is preliminary data.</text>
</comment>
<dbReference type="EMBL" id="JAAMOZ010000001">
    <property type="protein sequence ID" value="NIH57255.1"/>
    <property type="molecule type" value="Genomic_DNA"/>
</dbReference>
<keyword evidence="6" id="KW-1185">Reference proteome</keyword>
<evidence type="ECO:0000256" key="3">
    <source>
        <dbReference type="ARBA" id="ARBA00023163"/>
    </source>
</evidence>
<evidence type="ECO:0000256" key="2">
    <source>
        <dbReference type="ARBA" id="ARBA00023125"/>
    </source>
</evidence>
<dbReference type="Pfam" id="PF13377">
    <property type="entry name" value="Peripla_BP_3"/>
    <property type="match status" value="1"/>
</dbReference>
<dbReference type="InterPro" id="IPR028082">
    <property type="entry name" value="Peripla_BP_I"/>
</dbReference>
<organism evidence="5 6">
    <name type="scientific">Brooklawnia cerclae</name>
    <dbReference type="NCBI Taxonomy" id="349934"/>
    <lineage>
        <taxon>Bacteria</taxon>
        <taxon>Bacillati</taxon>
        <taxon>Actinomycetota</taxon>
        <taxon>Actinomycetes</taxon>
        <taxon>Propionibacteriales</taxon>
        <taxon>Propionibacteriaceae</taxon>
        <taxon>Brooklawnia</taxon>
    </lineage>
</organism>
<dbReference type="Pfam" id="PF00356">
    <property type="entry name" value="LacI"/>
    <property type="match status" value="1"/>
</dbReference>
<dbReference type="PANTHER" id="PTHR30146">
    <property type="entry name" value="LACI-RELATED TRANSCRIPTIONAL REPRESSOR"/>
    <property type="match status" value="1"/>
</dbReference>
<dbReference type="CDD" id="cd01392">
    <property type="entry name" value="HTH_LacI"/>
    <property type="match status" value="1"/>
</dbReference>
<evidence type="ECO:0000259" key="4">
    <source>
        <dbReference type="PROSITE" id="PS50932"/>
    </source>
</evidence>
<evidence type="ECO:0000313" key="5">
    <source>
        <dbReference type="EMBL" id="NIH57255.1"/>
    </source>
</evidence>
<sequence length="337" mass="36500">MTRTTLKDVAQRAGVSTATASKALSGRGEIAEQTRQAVVQAADDLAYMPQRRPGAEQGRATAALITDSIDSYYGVEILRGLVEEGFRRGIDIVPHIESHQSPQRLSAIEWERAYLRPATIGIVTVVYAVEGPVFEVARRRRIPVIAIDPYLISRNATVTISSTNWEGGRTATEHLIDLGHRRIALINGTPSFIPGIDRYHGYRAGLADAGIEPDDSLLFDGQYTFGSGFDAAERILELPNRPTAVFALSDRMALGAIRAFESHGVRVPADISVIGFDNSPGTELMTPALTTIRQPMADMGRLAVQVLQNIAAGNPSHLQRIKLAATLVVRSSTAPPR</sequence>
<dbReference type="SUPFAM" id="SSF53822">
    <property type="entry name" value="Periplasmic binding protein-like I"/>
    <property type="match status" value="1"/>
</dbReference>
<gene>
    <name evidence="5" type="ORF">FB473_001900</name>
</gene>
<dbReference type="SUPFAM" id="SSF47413">
    <property type="entry name" value="lambda repressor-like DNA-binding domains"/>
    <property type="match status" value="1"/>
</dbReference>
<dbReference type="Gene3D" id="1.10.260.40">
    <property type="entry name" value="lambda repressor-like DNA-binding domains"/>
    <property type="match status" value="1"/>
</dbReference>
<accession>A0ABX0SJP2</accession>
<proteinExistence type="predicted"/>
<dbReference type="PROSITE" id="PS50932">
    <property type="entry name" value="HTH_LACI_2"/>
    <property type="match status" value="1"/>
</dbReference>
<reference evidence="5 6" key="1">
    <citation type="submission" date="2020-02" db="EMBL/GenBank/DDBJ databases">
        <title>Sequencing the genomes of 1000 actinobacteria strains.</title>
        <authorList>
            <person name="Klenk H.-P."/>
        </authorList>
    </citation>
    <scope>NUCLEOTIDE SEQUENCE [LARGE SCALE GENOMIC DNA]</scope>
    <source>
        <strain evidence="5 6">DSM 19609</strain>
    </source>
</reference>
<keyword evidence="3" id="KW-0804">Transcription</keyword>
<keyword evidence="1" id="KW-0805">Transcription regulation</keyword>
<dbReference type="SMART" id="SM00354">
    <property type="entry name" value="HTH_LACI"/>
    <property type="match status" value="1"/>
</dbReference>
<dbReference type="PANTHER" id="PTHR30146:SF153">
    <property type="entry name" value="LACTOSE OPERON REPRESSOR"/>
    <property type="match status" value="1"/>
</dbReference>
<dbReference type="InterPro" id="IPR046335">
    <property type="entry name" value="LacI/GalR-like_sensor"/>
</dbReference>
<dbReference type="PROSITE" id="PS00356">
    <property type="entry name" value="HTH_LACI_1"/>
    <property type="match status" value="1"/>
</dbReference>
<dbReference type="Proteomes" id="UP000749311">
    <property type="component" value="Unassembled WGS sequence"/>
</dbReference>
<protein>
    <submittedName>
        <fullName evidence="5">LacI family transcriptional regulator</fullName>
    </submittedName>
</protein>
<dbReference type="InterPro" id="IPR010982">
    <property type="entry name" value="Lambda_DNA-bd_dom_sf"/>
</dbReference>
<feature type="domain" description="HTH lacI-type" evidence="4">
    <location>
        <begin position="4"/>
        <end position="58"/>
    </location>
</feature>
<dbReference type="InterPro" id="IPR000843">
    <property type="entry name" value="HTH_LacI"/>
</dbReference>
<keyword evidence="2" id="KW-0238">DNA-binding</keyword>
<evidence type="ECO:0000256" key="1">
    <source>
        <dbReference type="ARBA" id="ARBA00023015"/>
    </source>
</evidence>
<evidence type="ECO:0000313" key="6">
    <source>
        <dbReference type="Proteomes" id="UP000749311"/>
    </source>
</evidence>